<feature type="region of interest" description="Disordered" evidence="15">
    <location>
        <begin position="202"/>
        <end position="242"/>
    </location>
</feature>
<dbReference type="GO" id="GO:0005524">
    <property type="term" value="F:ATP binding"/>
    <property type="evidence" value="ECO:0007669"/>
    <property type="project" value="UniProtKB-UniRule"/>
</dbReference>
<comment type="domain">
    <text evidence="14">The DBINO region is involved in binding to DNA.</text>
</comment>
<evidence type="ECO:0000256" key="4">
    <source>
        <dbReference type="ARBA" id="ARBA00022741"/>
    </source>
</evidence>
<comment type="catalytic activity">
    <reaction evidence="14">
        <text>ATP + H2O = ADP + phosphate + H(+)</text>
        <dbReference type="Rhea" id="RHEA:13065"/>
        <dbReference type="ChEBI" id="CHEBI:15377"/>
        <dbReference type="ChEBI" id="CHEBI:15378"/>
        <dbReference type="ChEBI" id="CHEBI:30616"/>
        <dbReference type="ChEBI" id="CHEBI:43474"/>
        <dbReference type="ChEBI" id="CHEBI:456216"/>
    </reaction>
</comment>
<dbReference type="InterPro" id="IPR049730">
    <property type="entry name" value="SNF2/RAD54-like_C"/>
</dbReference>
<keyword evidence="20" id="KW-1185">Reference proteome</keyword>
<feature type="region of interest" description="Disordered" evidence="15">
    <location>
        <begin position="549"/>
        <end position="574"/>
    </location>
</feature>
<comment type="function">
    <text evidence="14">ATPase component of the INO80 complex which remodels chromatin by shifting nucleosomes and is involved in DNA repair.</text>
</comment>
<dbReference type="EC" id="3.6.4.-" evidence="14"/>
<dbReference type="Pfam" id="PF00271">
    <property type="entry name" value="Helicase_C"/>
    <property type="match status" value="1"/>
</dbReference>
<dbReference type="GO" id="GO:0042393">
    <property type="term" value="F:histone binding"/>
    <property type="evidence" value="ECO:0007669"/>
    <property type="project" value="TreeGrafter"/>
</dbReference>
<feature type="compositionally biased region" description="Gly residues" evidence="15">
    <location>
        <begin position="1568"/>
        <end position="1578"/>
    </location>
</feature>
<gene>
    <name evidence="19" type="ORF">FA13DRAFT_1704782</name>
</gene>
<keyword evidence="5 14" id="KW-0227">DNA damage</keyword>
<feature type="domain" description="DBINO" evidence="18">
    <location>
        <begin position="477"/>
        <end position="602"/>
    </location>
</feature>
<comment type="subcellular location">
    <subcellularLocation>
        <location evidence="1 14">Nucleus</location>
    </subcellularLocation>
</comment>
<evidence type="ECO:0000256" key="1">
    <source>
        <dbReference type="ARBA" id="ARBA00004123"/>
    </source>
</evidence>
<dbReference type="InterPro" id="IPR014001">
    <property type="entry name" value="Helicase_ATP-bd"/>
</dbReference>
<evidence type="ECO:0000259" key="17">
    <source>
        <dbReference type="PROSITE" id="PS51194"/>
    </source>
</evidence>
<evidence type="ECO:0000259" key="18">
    <source>
        <dbReference type="PROSITE" id="PS51413"/>
    </source>
</evidence>
<evidence type="ECO:0000313" key="20">
    <source>
        <dbReference type="Proteomes" id="UP000298030"/>
    </source>
</evidence>
<dbReference type="Gene3D" id="3.40.50.300">
    <property type="entry name" value="P-loop containing nucleotide triphosphate hydrolases"/>
    <property type="match status" value="2"/>
</dbReference>
<feature type="compositionally biased region" description="Basic residues" evidence="15">
    <location>
        <begin position="273"/>
        <end position="282"/>
    </location>
</feature>
<dbReference type="OrthoDB" id="372624at2759"/>
<dbReference type="PROSITE" id="PS51413">
    <property type="entry name" value="DBINO"/>
    <property type="match status" value="1"/>
</dbReference>
<keyword evidence="12 14" id="KW-0234">DNA repair</keyword>
<proteinExistence type="inferred from homology"/>
<evidence type="ECO:0000259" key="16">
    <source>
        <dbReference type="PROSITE" id="PS51192"/>
    </source>
</evidence>
<keyword evidence="9" id="KW-0156">Chromatin regulator</keyword>
<evidence type="ECO:0000256" key="9">
    <source>
        <dbReference type="ARBA" id="ARBA00022853"/>
    </source>
</evidence>
<dbReference type="Gene3D" id="3.40.50.10810">
    <property type="entry name" value="Tandem AAA-ATPase domain"/>
    <property type="match status" value="1"/>
</dbReference>
<comment type="caution">
    <text evidence="19">The sequence shown here is derived from an EMBL/GenBank/DDBJ whole genome shotgun (WGS) entry which is preliminary data.</text>
</comment>
<evidence type="ECO:0000256" key="13">
    <source>
        <dbReference type="ARBA" id="ARBA00023242"/>
    </source>
</evidence>
<evidence type="ECO:0000256" key="15">
    <source>
        <dbReference type="SAM" id="MobiDB-lite"/>
    </source>
</evidence>
<dbReference type="GO" id="GO:0003677">
    <property type="term" value="F:DNA binding"/>
    <property type="evidence" value="ECO:0007669"/>
    <property type="project" value="UniProtKB-UniRule"/>
</dbReference>
<keyword evidence="4" id="KW-0547">Nucleotide-binding</keyword>
<dbReference type="PROSITE" id="PS51192">
    <property type="entry name" value="HELICASE_ATP_BIND_1"/>
    <property type="match status" value="1"/>
</dbReference>
<dbReference type="InterPro" id="IPR001650">
    <property type="entry name" value="Helicase_C-like"/>
</dbReference>
<feature type="domain" description="Helicase C-terminal" evidence="17">
    <location>
        <begin position="1311"/>
        <end position="1452"/>
    </location>
</feature>
<dbReference type="Pfam" id="PF00176">
    <property type="entry name" value="SNF2-rel_dom"/>
    <property type="match status" value="1"/>
</dbReference>
<protein>
    <recommendedName>
        <fullName evidence="3 14">Chromatin-remodeling ATPase INO80</fullName>
        <ecNumber evidence="14">3.6.4.-</ecNumber>
    </recommendedName>
</protein>
<feature type="region of interest" description="Disordered" evidence="15">
    <location>
        <begin position="256"/>
        <end position="387"/>
    </location>
</feature>
<organism evidence="19 20">
    <name type="scientific">Coprinellus micaceus</name>
    <name type="common">Glistening ink-cap mushroom</name>
    <name type="synonym">Coprinus micaceus</name>
    <dbReference type="NCBI Taxonomy" id="71717"/>
    <lineage>
        <taxon>Eukaryota</taxon>
        <taxon>Fungi</taxon>
        <taxon>Dikarya</taxon>
        <taxon>Basidiomycota</taxon>
        <taxon>Agaricomycotina</taxon>
        <taxon>Agaricomycetes</taxon>
        <taxon>Agaricomycetidae</taxon>
        <taxon>Agaricales</taxon>
        <taxon>Agaricineae</taxon>
        <taxon>Psathyrellaceae</taxon>
        <taxon>Coprinellus</taxon>
    </lineage>
</organism>
<dbReference type="GO" id="GO:0006281">
    <property type="term" value="P:DNA repair"/>
    <property type="evidence" value="ECO:0007669"/>
    <property type="project" value="UniProtKB-UniRule"/>
</dbReference>
<comment type="subunit">
    <text evidence="14">Component of the INO80 chromatin-remodeling complex.</text>
</comment>
<sequence length="1594" mass="179020">MSLSQILNTEAPLPSAPGPSRRPSQWRDRPDEHRYRYNSPPSPPPSSSATQQPHNDWHDDQPAWHRNHRQNDAPHMHPEYSEHPVSSDEHYDDAAAWRKKRKNTHDEADYQASSSKRVGNGSHRRQNAQPMDEEARLASSDLEDCQEVWYTELNDYKLETKKRQNQVASYFWTSRLERNNKTAQDLDHLYHTKIVGIPLHDPSPHAPLHTSHYNHNDHLHPNGHHAYEDDRTPSRGEGQYGFSAEDAADDFERSILGDEVPTPTPPPPLVASTKRKGKGKKRAAQENDRHSGSEAEAPATKKKKKAAVEESGTSSAAPPPTKKRRLEKEAISVADDVERSIMGSEPTAPSASVPVKSLKGKGKAKQVKQAEQLQREPSMDSVSAPPIKIRKKPAPEVESEIAASSTLAVGSTVGSYPPSVSGDVTPRSSRPGSPVPANMSILYDLDEAIPPLKKARKIDDGSMVKRIKSLEEAQKKVWTNIARREVAKVYKYHSTGYQTRLSQLERTAKSASIQARKPFTKTAKVNKDIQTKAKRLMREMQIFWKKNEKEERDMKKREHKEALDRQRAEDERREAARQARKLEFLISQTELYSHFVGNKLKIGGWRRNRVRAGPFRVPTTTMSTRPSFLISTSTMRTKSNLHKHAAANAQEALSVARQRAQQFDTQAALERKTNEALKLAKAQAHVRDDADDLGGPSKRPLVDLLVDSDELNFQNPTSLSGPLTISQPNMLMATLKEYQVKGLNWLATLYEQGINGILADEMGLGKTVQSISLLAYLAETHDIWGPFLVVAPASTLHNWQQEITRFVPNLKALPYWGNVKDRTILRKFWSKKEISYDQDAPFHILITSYQLVTQDQQYFQRVKWQYMILDEAQNIKNSSSVRWKTLLGFQCRNRLLLTGTPIQNSMQVLFDSHDEFNEWFSKDIENAAENKGSRLNEHQLRRLHMILKPFMLRRVKRHVNHELSDKIEVDIYVDLSARQRALYQALLSKVSVQELLEKAANMGDADSARSLMNLVMQFRKVCNHPELFERADVVAPFSFCQFGNPGPLAREGDFVLLPYSTRNPIEYEIPQLVWQDGGLLDVPCETLNIPRRSGKVAKELSIWSADWIQKALSEEQSSTFSFLRLLDISPGEAHNLHVAPVIKRQLMNWDEETRLAEVAPYLDPDFVASSTRNPYEIVTSVPFDLFEIADGQPPLKEVASTSWTDSVLSKPGMKWYIPSVVAPPISISCVDRTFNERQANLLEAPVESLALYGAPDHLLDSEKACAQYDRLLPNVPPVGVVNMSAADELPAPPMHVPEAKRLIYDSAKLARLDALLQELKTGDHRVLIYFQMTRMMDLMEEYLIYRQYKYLRLDGSSKLEDRRDMVIDWQTSTRAGGLGINLTAADTVVFYDHDWNPSNDAQAMDRAHRLGQTRQVTVYRLITKGTIDERIIQLARVKKDVQDIVVGNKTLTDMAKPREIVQLLLNDEQLASLETSGGLAAADSANGNATTTKGRGRKGKAKEKDEEEGMGDMWDEEGDDFFGGGGRGGGGGGNDEGDEDGNGGAPQKRKRKANGEGRGRGRGRGRGGGRGSRGGRGGRGGKRAQAEGDAVVDL</sequence>
<dbReference type="GO" id="GO:0031011">
    <property type="term" value="C:Ino80 complex"/>
    <property type="evidence" value="ECO:0007669"/>
    <property type="project" value="UniProtKB-UniRule"/>
</dbReference>
<keyword evidence="13" id="KW-0539">Nucleus</keyword>
<feature type="compositionally biased region" description="Acidic residues" evidence="15">
    <location>
        <begin position="1505"/>
        <end position="1520"/>
    </location>
</feature>
<comment type="similarity">
    <text evidence="2">Belongs to the SNF2/RAD54 helicase family. SWR1 subfamily.</text>
</comment>
<evidence type="ECO:0000256" key="6">
    <source>
        <dbReference type="ARBA" id="ARBA00022801"/>
    </source>
</evidence>
<dbReference type="PANTHER" id="PTHR45685:SF2">
    <property type="entry name" value="CHROMATIN-REMODELING ATPASE INO80"/>
    <property type="match status" value="1"/>
</dbReference>
<dbReference type="EMBL" id="QPFP01000002">
    <property type="protein sequence ID" value="TEB39254.1"/>
    <property type="molecule type" value="Genomic_DNA"/>
</dbReference>
<keyword evidence="7 19" id="KW-0347">Helicase</keyword>
<evidence type="ECO:0000256" key="7">
    <source>
        <dbReference type="ARBA" id="ARBA00022806"/>
    </source>
</evidence>
<evidence type="ECO:0000313" key="19">
    <source>
        <dbReference type="EMBL" id="TEB39254.1"/>
    </source>
</evidence>
<evidence type="ECO:0000256" key="10">
    <source>
        <dbReference type="ARBA" id="ARBA00023125"/>
    </source>
</evidence>
<dbReference type="STRING" id="71717.A0A4Y7TZ36"/>
<dbReference type="SMART" id="SM00487">
    <property type="entry name" value="DEXDc"/>
    <property type="match status" value="1"/>
</dbReference>
<evidence type="ECO:0000256" key="12">
    <source>
        <dbReference type="ARBA" id="ARBA00023204"/>
    </source>
</evidence>
<dbReference type="InterPro" id="IPR020838">
    <property type="entry name" value="DBINO"/>
</dbReference>
<evidence type="ECO:0000256" key="11">
    <source>
        <dbReference type="ARBA" id="ARBA00023159"/>
    </source>
</evidence>
<dbReference type="SUPFAM" id="SSF52540">
    <property type="entry name" value="P-loop containing nucleoside triphosphate hydrolases"/>
    <property type="match status" value="2"/>
</dbReference>
<dbReference type="GO" id="GO:0006338">
    <property type="term" value="P:chromatin remodeling"/>
    <property type="evidence" value="ECO:0007669"/>
    <property type="project" value="UniProtKB-UniRule"/>
</dbReference>
<dbReference type="CDD" id="cd18793">
    <property type="entry name" value="SF2_C_SNF"/>
    <property type="match status" value="1"/>
</dbReference>
<dbReference type="InterPro" id="IPR000330">
    <property type="entry name" value="SNF2_N"/>
</dbReference>
<name>A0A4Y7TZ36_COPMI</name>
<keyword evidence="11" id="KW-0010">Activator</keyword>
<dbReference type="SMART" id="SM00490">
    <property type="entry name" value="HELICc"/>
    <property type="match status" value="1"/>
</dbReference>
<dbReference type="Pfam" id="PF13892">
    <property type="entry name" value="DBINO"/>
    <property type="match status" value="1"/>
</dbReference>
<evidence type="ECO:0000256" key="3">
    <source>
        <dbReference type="ARBA" id="ARBA00019805"/>
    </source>
</evidence>
<feature type="domain" description="Helicase ATP-binding" evidence="16">
    <location>
        <begin position="747"/>
        <end position="919"/>
    </location>
</feature>
<feature type="compositionally biased region" description="Basic and acidic residues" evidence="15">
    <location>
        <begin position="55"/>
        <end position="96"/>
    </location>
</feature>
<evidence type="ECO:0000256" key="5">
    <source>
        <dbReference type="ARBA" id="ARBA00022763"/>
    </source>
</evidence>
<dbReference type="InterPro" id="IPR050520">
    <property type="entry name" value="INO80/SWR1_helicase"/>
</dbReference>
<feature type="region of interest" description="Disordered" evidence="15">
    <location>
        <begin position="412"/>
        <end position="435"/>
    </location>
</feature>
<keyword evidence="10 14" id="KW-0238">DNA-binding</keyword>
<evidence type="ECO:0000256" key="2">
    <source>
        <dbReference type="ARBA" id="ARBA00009220"/>
    </source>
</evidence>
<accession>A0A4Y7TZ36</accession>
<feature type="region of interest" description="Disordered" evidence="15">
    <location>
        <begin position="1"/>
        <end position="140"/>
    </location>
</feature>
<dbReference type="PANTHER" id="PTHR45685">
    <property type="entry name" value="HELICASE SRCAP-RELATED"/>
    <property type="match status" value="1"/>
</dbReference>
<feature type="compositionally biased region" description="Basic and acidic residues" evidence="15">
    <location>
        <begin position="283"/>
        <end position="293"/>
    </location>
</feature>
<feature type="region of interest" description="Disordered" evidence="15">
    <location>
        <begin position="1477"/>
        <end position="1594"/>
    </location>
</feature>
<feature type="compositionally biased region" description="Gly residues" evidence="15">
    <location>
        <begin position="1521"/>
        <end position="1534"/>
    </location>
</feature>
<dbReference type="PROSITE" id="PS51194">
    <property type="entry name" value="HELICASE_CTER"/>
    <property type="match status" value="1"/>
</dbReference>
<dbReference type="GO" id="GO:0004386">
    <property type="term" value="F:helicase activity"/>
    <property type="evidence" value="ECO:0007669"/>
    <property type="project" value="UniProtKB-KW"/>
</dbReference>
<evidence type="ECO:0000256" key="8">
    <source>
        <dbReference type="ARBA" id="ARBA00022840"/>
    </source>
</evidence>
<dbReference type="InterPro" id="IPR027417">
    <property type="entry name" value="P-loop_NTPase"/>
</dbReference>
<keyword evidence="8 14" id="KW-0067">ATP-binding</keyword>
<reference evidence="19 20" key="1">
    <citation type="journal article" date="2019" name="Nat. Ecol. Evol.">
        <title>Megaphylogeny resolves global patterns of mushroom evolution.</title>
        <authorList>
            <person name="Varga T."/>
            <person name="Krizsan K."/>
            <person name="Foldi C."/>
            <person name="Dima B."/>
            <person name="Sanchez-Garcia M."/>
            <person name="Sanchez-Ramirez S."/>
            <person name="Szollosi G.J."/>
            <person name="Szarkandi J.G."/>
            <person name="Papp V."/>
            <person name="Albert L."/>
            <person name="Andreopoulos W."/>
            <person name="Angelini C."/>
            <person name="Antonin V."/>
            <person name="Barry K.W."/>
            <person name="Bougher N.L."/>
            <person name="Buchanan P."/>
            <person name="Buyck B."/>
            <person name="Bense V."/>
            <person name="Catcheside P."/>
            <person name="Chovatia M."/>
            <person name="Cooper J."/>
            <person name="Damon W."/>
            <person name="Desjardin D."/>
            <person name="Finy P."/>
            <person name="Geml J."/>
            <person name="Haridas S."/>
            <person name="Hughes K."/>
            <person name="Justo A."/>
            <person name="Karasinski D."/>
            <person name="Kautmanova I."/>
            <person name="Kiss B."/>
            <person name="Kocsube S."/>
            <person name="Kotiranta H."/>
            <person name="LaButti K.M."/>
            <person name="Lechner B.E."/>
            <person name="Liimatainen K."/>
            <person name="Lipzen A."/>
            <person name="Lukacs Z."/>
            <person name="Mihaltcheva S."/>
            <person name="Morgado L.N."/>
            <person name="Niskanen T."/>
            <person name="Noordeloos M.E."/>
            <person name="Ohm R.A."/>
            <person name="Ortiz-Santana B."/>
            <person name="Ovrebo C."/>
            <person name="Racz N."/>
            <person name="Riley R."/>
            <person name="Savchenko A."/>
            <person name="Shiryaev A."/>
            <person name="Soop K."/>
            <person name="Spirin V."/>
            <person name="Szebenyi C."/>
            <person name="Tomsovsky M."/>
            <person name="Tulloss R.E."/>
            <person name="Uehling J."/>
            <person name="Grigoriev I.V."/>
            <person name="Vagvolgyi C."/>
            <person name="Papp T."/>
            <person name="Martin F.M."/>
            <person name="Miettinen O."/>
            <person name="Hibbett D.S."/>
            <person name="Nagy L.G."/>
        </authorList>
    </citation>
    <scope>NUCLEOTIDE SEQUENCE [LARGE SCALE GENOMIC DNA]</scope>
    <source>
        <strain evidence="19 20">FP101781</strain>
    </source>
</reference>
<dbReference type="FunFam" id="3.40.50.10810:FF:000005">
    <property type="entry name" value="Photoperiod-independent early flowering 1"/>
    <property type="match status" value="1"/>
</dbReference>
<evidence type="ECO:0000256" key="14">
    <source>
        <dbReference type="RuleBase" id="RU368001"/>
    </source>
</evidence>
<dbReference type="Proteomes" id="UP000298030">
    <property type="component" value="Unassembled WGS sequence"/>
</dbReference>
<feature type="compositionally biased region" description="Basic and acidic residues" evidence="15">
    <location>
        <begin position="25"/>
        <end position="35"/>
    </location>
</feature>
<dbReference type="GO" id="GO:0016887">
    <property type="term" value="F:ATP hydrolysis activity"/>
    <property type="evidence" value="ECO:0007669"/>
    <property type="project" value="TreeGrafter"/>
</dbReference>
<feature type="compositionally biased region" description="Basic and acidic residues" evidence="15">
    <location>
        <begin position="214"/>
        <end position="234"/>
    </location>
</feature>
<dbReference type="InterPro" id="IPR038718">
    <property type="entry name" value="SNF2-like_sf"/>
</dbReference>
<keyword evidence="6 14" id="KW-0378">Hydrolase</keyword>